<gene>
    <name evidence="1" type="ORF">B0I36DRAFT_129105</name>
</gene>
<reference evidence="1" key="1">
    <citation type="journal article" date="2021" name="Nat. Commun.">
        <title>Genetic determinants of endophytism in the Arabidopsis root mycobiome.</title>
        <authorList>
            <person name="Mesny F."/>
            <person name="Miyauchi S."/>
            <person name="Thiergart T."/>
            <person name="Pickel B."/>
            <person name="Atanasova L."/>
            <person name="Karlsson M."/>
            <person name="Huettel B."/>
            <person name="Barry K.W."/>
            <person name="Haridas S."/>
            <person name="Chen C."/>
            <person name="Bauer D."/>
            <person name="Andreopoulos W."/>
            <person name="Pangilinan J."/>
            <person name="LaButti K."/>
            <person name="Riley R."/>
            <person name="Lipzen A."/>
            <person name="Clum A."/>
            <person name="Drula E."/>
            <person name="Henrissat B."/>
            <person name="Kohler A."/>
            <person name="Grigoriev I.V."/>
            <person name="Martin F.M."/>
            <person name="Hacquard S."/>
        </authorList>
    </citation>
    <scope>NUCLEOTIDE SEQUENCE</scope>
    <source>
        <strain evidence="1">MPI-CAGE-CH-0230</strain>
    </source>
</reference>
<accession>A0A9P9BPE6</accession>
<protein>
    <submittedName>
        <fullName evidence="1">Uncharacterized protein</fullName>
    </submittedName>
</protein>
<keyword evidence="2" id="KW-1185">Reference proteome</keyword>
<sequence length="159" mass="16747">MRWQTAFFLNTMPSPCLRPVRGAADGVENAGNQSWVVGAVLLGSSRAGAGGSDGAAKLAQLPSFVAPPRSSHHFPMVRSWQTGTSAFLPAQATRTAGFAAGDCSITDSRIRTHSDTPPLPLHRWRRPSQLPSRLAPKATDSLVTGFTAVDSDQLVGAVP</sequence>
<dbReference type="GeneID" id="70177720"/>
<organism evidence="1 2">
    <name type="scientific">Microdochium trichocladiopsis</name>
    <dbReference type="NCBI Taxonomy" id="1682393"/>
    <lineage>
        <taxon>Eukaryota</taxon>
        <taxon>Fungi</taxon>
        <taxon>Dikarya</taxon>
        <taxon>Ascomycota</taxon>
        <taxon>Pezizomycotina</taxon>
        <taxon>Sordariomycetes</taxon>
        <taxon>Xylariomycetidae</taxon>
        <taxon>Xylariales</taxon>
        <taxon>Microdochiaceae</taxon>
        <taxon>Microdochium</taxon>
    </lineage>
</organism>
<dbReference type="AlphaFoldDB" id="A0A9P9BPE6"/>
<dbReference type="RefSeq" id="XP_046011472.1">
    <property type="nucleotide sequence ID" value="XM_046148174.1"/>
</dbReference>
<proteinExistence type="predicted"/>
<name>A0A9P9BPE6_9PEZI</name>
<comment type="caution">
    <text evidence="1">The sequence shown here is derived from an EMBL/GenBank/DDBJ whole genome shotgun (WGS) entry which is preliminary data.</text>
</comment>
<dbReference type="EMBL" id="JAGTJQ010000006">
    <property type="protein sequence ID" value="KAH7029184.1"/>
    <property type="molecule type" value="Genomic_DNA"/>
</dbReference>
<dbReference type="Proteomes" id="UP000756346">
    <property type="component" value="Unassembled WGS sequence"/>
</dbReference>
<evidence type="ECO:0000313" key="1">
    <source>
        <dbReference type="EMBL" id="KAH7029184.1"/>
    </source>
</evidence>
<evidence type="ECO:0000313" key="2">
    <source>
        <dbReference type="Proteomes" id="UP000756346"/>
    </source>
</evidence>